<organism evidence="1 2">
    <name type="scientific">Nicotiana tabacum</name>
    <name type="common">Common tobacco</name>
    <dbReference type="NCBI Taxonomy" id="4097"/>
    <lineage>
        <taxon>Eukaryota</taxon>
        <taxon>Viridiplantae</taxon>
        <taxon>Streptophyta</taxon>
        <taxon>Embryophyta</taxon>
        <taxon>Tracheophyta</taxon>
        <taxon>Spermatophyta</taxon>
        <taxon>Magnoliopsida</taxon>
        <taxon>eudicotyledons</taxon>
        <taxon>Gunneridae</taxon>
        <taxon>Pentapetalae</taxon>
        <taxon>asterids</taxon>
        <taxon>lamiids</taxon>
        <taxon>Solanales</taxon>
        <taxon>Solanaceae</taxon>
        <taxon>Nicotianoideae</taxon>
        <taxon>Nicotianeae</taxon>
        <taxon>Nicotiana</taxon>
    </lineage>
</organism>
<dbReference type="RefSeq" id="XP_075104379.1">
    <property type="nucleotide sequence ID" value="XM_075248278.1"/>
</dbReference>
<reference evidence="1" key="1">
    <citation type="journal article" date="2014" name="Nat. Commun.">
        <title>The tobacco genome sequence and its comparison with those of tomato and potato.</title>
        <authorList>
            <person name="Sierro N."/>
            <person name="Battey J.N."/>
            <person name="Ouadi S."/>
            <person name="Bakaher N."/>
            <person name="Bovet L."/>
            <person name="Willig A."/>
            <person name="Goepfert S."/>
            <person name="Peitsch M.C."/>
            <person name="Ivanov N.V."/>
        </authorList>
    </citation>
    <scope>NUCLEOTIDE SEQUENCE [LARGE SCALE GENOMIC DNA]</scope>
</reference>
<protein>
    <submittedName>
        <fullName evidence="2">Uncharacterized protein LOC107788785 isoform X2</fullName>
    </submittedName>
</protein>
<sequence>MTAHRRRLEKAKGRLVTHDEVFEETHMKKLKDETKMTWVDSRAETTHDTFKRSLEEFIQNQPINDQGRPIQPPQEETVDMWIKAVGGVHKGIV</sequence>
<accession>A0AC58U4H2</accession>
<evidence type="ECO:0000313" key="1">
    <source>
        <dbReference type="Proteomes" id="UP000790787"/>
    </source>
</evidence>
<name>A0AC58U4H2_TOBAC</name>
<dbReference type="Proteomes" id="UP000790787">
    <property type="component" value="Chromosome 24"/>
</dbReference>
<proteinExistence type="predicted"/>
<gene>
    <name evidence="2" type="primary">LOC107788785</name>
</gene>
<keyword evidence="1" id="KW-1185">Reference proteome</keyword>
<reference evidence="2" key="2">
    <citation type="submission" date="2025-08" db="UniProtKB">
        <authorList>
            <consortium name="RefSeq"/>
        </authorList>
    </citation>
    <scope>IDENTIFICATION</scope>
    <source>
        <tissue evidence="2">Leaf</tissue>
    </source>
</reference>
<evidence type="ECO:0000313" key="2">
    <source>
        <dbReference type="RefSeq" id="XP_075104379.1"/>
    </source>
</evidence>